<evidence type="ECO:0000256" key="7">
    <source>
        <dbReference type="ARBA" id="ARBA00022825"/>
    </source>
</evidence>
<feature type="transmembrane region" description="Helical" evidence="10">
    <location>
        <begin position="379"/>
        <end position="400"/>
    </location>
</feature>
<evidence type="ECO:0000256" key="4">
    <source>
        <dbReference type="ARBA" id="ARBA00022670"/>
    </source>
</evidence>
<dbReference type="PANTHER" id="PTHR22936:SF69">
    <property type="entry name" value="RHOMBOID-LIKE PROTEIN"/>
    <property type="match status" value="1"/>
</dbReference>
<evidence type="ECO:0000256" key="2">
    <source>
        <dbReference type="ARBA" id="ARBA00004141"/>
    </source>
</evidence>
<dbReference type="InterPro" id="IPR022764">
    <property type="entry name" value="Peptidase_S54_rhomboid_dom"/>
</dbReference>
<name>A0AAD7UXR4_9FUNG</name>
<dbReference type="GO" id="GO:0006508">
    <property type="term" value="P:proteolysis"/>
    <property type="evidence" value="ECO:0007669"/>
    <property type="project" value="UniProtKB-KW"/>
</dbReference>
<feature type="transmembrane region" description="Helical" evidence="10">
    <location>
        <begin position="238"/>
        <end position="259"/>
    </location>
</feature>
<reference evidence="13 14" key="1">
    <citation type="submission" date="2023-03" db="EMBL/GenBank/DDBJ databases">
        <title>Genome sequence of Lichtheimia ornata CBS 291.66.</title>
        <authorList>
            <person name="Mohabir J.T."/>
            <person name="Shea T.P."/>
            <person name="Kurbessoian T."/>
            <person name="Berby B."/>
            <person name="Fontaine J."/>
            <person name="Livny J."/>
            <person name="Gnirke A."/>
            <person name="Stajich J.E."/>
            <person name="Cuomo C.A."/>
        </authorList>
    </citation>
    <scope>NUCLEOTIDE SEQUENCE [LARGE SCALE GENOMIC DNA]</scope>
    <source>
        <strain evidence="13">CBS 291.66</strain>
    </source>
</reference>
<evidence type="ECO:0000256" key="9">
    <source>
        <dbReference type="ARBA" id="ARBA00023136"/>
    </source>
</evidence>
<dbReference type="GeneID" id="83217380"/>
<dbReference type="AlphaFoldDB" id="A0AAD7UXR4"/>
<keyword evidence="9 10" id="KW-0472">Membrane</keyword>
<proteinExistence type="inferred from homology"/>
<feature type="compositionally biased region" description="Basic and acidic residues" evidence="11">
    <location>
        <begin position="20"/>
        <end position="32"/>
    </location>
</feature>
<feature type="transmembrane region" description="Helical" evidence="10">
    <location>
        <begin position="294"/>
        <end position="315"/>
    </location>
</feature>
<protein>
    <recommendedName>
        <fullName evidence="10">Rhomboid-type serine protease</fullName>
        <ecNumber evidence="10">3.4.21.105</ecNumber>
    </recommendedName>
</protein>
<evidence type="ECO:0000256" key="11">
    <source>
        <dbReference type="SAM" id="MobiDB-lite"/>
    </source>
</evidence>
<evidence type="ECO:0000256" key="10">
    <source>
        <dbReference type="RuleBase" id="RU362115"/>
    </source>
</evidence>
<comment type="similarity">
    <text evidence="3 10">Belongs to the peptidase S54 family.</text>
</comment>
<comment type="catalytic activity">
    <reaction evidence="1 10">
        <text>Cleaves type-1 transmembrane domains using a catalytic dyad composed of serine and histidine that are contributed by different transmembrane domains.</text>
        <dbReference type="EC" id="3.4.21.105"/>
    </reaction>
</comment>
<dbReference type="Proteomes" id="UP001234581">
    <property type="component" value="Unassembled WGS sequence"/>
</dbReference>
<dbReference type="Gene3D" id="1.20.1540.10">
    <property type="entry name" value="Rhomboid-like"/>
    <property type="match status" value="1"/>
</dbReference>
<comment type="caution">
    <text evidence="10">Lacks conserved residue(s) required for the propagation of feature annotation.</text>
</comment>
<feature type="region of interest" description="Disordered" evidence="11">
    <location>
        <begin position="1"/>
        <end position="34"/>
    </location>
</feature>
<comment type="caution">
    <text evidence="13">The sequence shown here is derived from an EMBL/GenBank/DDBJ whole genome shotgun (WGS) entry which is preliminary data.</text>
</comment>
<dbReference type="Pfam" id="PF01694">
    <property type="entry name" value="Rhomboid"/>
    <property type="match status" value="1"/>
</dbReference>
<dbReference type="PANTHER" id="PTHR22936">
    <property type="entry name" value="RHOMBOID-RELATED"/>
    <property type="match status" value="1"/>
</dbReference>
<organism evidence="13 14">
    <name type="scientific">Lichtheimia ornata</name>
    <dbReference type="NCBI Taxonomy" id="688661"/>
    <lineage>
        <taxon>Eukaryota</taxon>
        <taxon>Fungi</taxon>
        <taxon>Fungi incertae sedis</taxon>
        <taxon>Mucoromycota</taxon>
        <taxon>Mucoromycotina</taxon>
        <taxon>Mucoromycetes</taxon>
        <taxon>Mucorales</taxon>
        <taxon>Lichtheimiaceae</taxon>
        <taxon>Lichtheimia</taxon>
    </lineage>
</organism>
<dbReference type="SUPFAM" id="SSF144091">
    <property type="entry name" value="Rhomboid-like"/>
    <property type="match status" value="1"/>
</dbReference>
<feature type="transmembrane region" description="Helical" evidence="10">
    <location>
        <begin position="271"/>
        <end position="288"/>
    </location>
</feature>
<dbReference type="RefSeq" id="XP_058339319.1">
    <property type="nucleotide sequence ID" value="XM_058489959.1"/>
</dbReference>
<dbReference type="InterPro" id="IPR035952">
    <property type="entry name" value="Rhomboid-like_sf"/>
</dbReference>
<feature type="domain" description="Peptidase S54 rhomboid" evidence="12">
    <location>
        <begin position="229"/>
        <end position="365"/>
    </location>
</feature>
<evidence type="ECO:0000256" key="3">
    <source>
        <dbReference type="ARBA" id="ARBA00009045"/>
    </source>
</evidence>
<comment type="subcellular location">
    <subcellularLocation>
        <location evidence="2 10">Membrane</location>
        <topology evidence="2 10">Multi-pass membrane protein</topology>
    </subcellularLocation>
</comment>
<feature type="transmembrane region" description="Helical" evidence="10">
    <location>
        <begin position="106"/>
        <end position="125"/>
    </location>
</feature>
<dbReference type="GO" id="GO:0016020">
    <property type="term" value="C:membrane"/>
    <property type="evidence" value="ECO:0007669"/>
    <property type="project" value="UniProtKB-SubCell"/>
</dbReference>
<evidence type="ECO:0000259" key="12">
    <source>
        <dbReference type="Pfam" id="PF01694"/>
    </source>
</evidence>
<evidence type="ECO:0000256" key="6">
    <source>
        <dbReference type="ARBA" id="ARBA00022801"/>
    </source>
</evidence>
<keyword evidence="6 10" id="KW-0378">Hydrolase</keyword>
<evidence type="ECO:0000256" key="1">
    <source>
        <dbReference type="ARBA" id="ARBA00000156"/>
    </source>
</evidence>
<feature type="transmembrane region" description="Helical" evidence="10">
    <location>
        <begin position="327"/>
        <end position="344"/>
    </location>
</feature>
<keyword evidence="5 10" id="KW-0812">Transmembrane</keyword>
<comment type="function">
    <text evidence="10">Serine protease involved in intramembrane proteolysis.</text>
</comment>
<keyword evidence="8 10" id="KW-1133">Transmembrane helix</keyword>
<dbReference type="EMBL" id="JARTCD010000062">
    <property type="protein sequence ID" value="KAJ8654405.1"/>
    <property type="molecule type" value="Genomic_DNA"/>
</dbReference>
<gene>
    <name evidence="13" type="ORF">O0I10_009975</name>
</gene>
<keyword evidence="7 10" id="KW-0720">Serine protease</keyword>
<evidence type="ECO:0000313" key="14">
    <source>
        <dbReference type="Proteomes" id="UP001234581"/>
    </source>
</evidence>
<evidence type="ECO:0000256" key="8">
    <source>
        <dbReference type="ARBA" id="ARBA00022989"/>
    </source>
</evidence>
<evidence type="ECO:0000313" key="13">
    <source>
        <dbReference type="EMBL" id="KAJ8654405.1"/>
    </source>
</evidence>
<dbReference type="EC" id="3.4.21.105" evidence="10"/>
<dbReference type="GO" id="GO:0004252">
    <property type="term" value="F:serine-type endopeptidase activity"/>
    <property type="evidence" value="ECO:0007669"/>
    <property type="project" value="InterPro"/>
</dbReference>
<sequence length="433" mass="47821">MDRAEEEAIEQKHYHQQQTKYEHHPPSKHDLNDNDDISVIIDTTAGGNKDITKEDMPSRHVHFLMAHRYNDHPTDGNGSHDDNNGTWSNVLLSGLAPLGQQKSPAVCIWILLIMVLVAISGELLWSKETAGEFLELDPFNVMFGPSIQVLVQSGARYPPCMLNSTHMPPTRRYICINATTAAAMETMPVSLFDPALPPNETTSLVTTPSTCSLQDICGFGGFSNPRTPDQAFRFLTPLFVHSGLLHCAVNLAVLMWMGIKLERLMGSWRFIALYFSTGIFGNVFGANFAPPTTPSSGCSPALFGLLGSLYIDLAFRWKLVQQPLRHFIKLIGYTTLGFVVLDLLPGVDSFSNMGGFLAGLAMGLSTVPAEPMNSKRSFLMLWAARGITLIIMFILLGVLLNNFYGENGPDEFCTYCQYISCLPINGFCSQQKK</sequence>
<dbReference type="InterPro" id="IPR002610">
    <property type="entry name" value="Peptidase_S54_rhomboid-like"/>
</dbReference>
<evidence type="ECO:0000256" key="5">
    <source>
        <dbReference type="ARBA" id="ARBA00022692"/>
    </source>
</evidence>
<keyword evidence="14" id="KW-1185">Reference proteome</keyword>
<keyword evidence="4 10" id="KW-0645">Protease</keyword>
<accession>A0AAD7UXR4</accession>